<dbReference type="SMART" id="SM00175">
    <property type="entry name" value="RAB"/>
    <property type="match status" value="1"/>
</dbReference>
<dbReference type="InterPro" id="IPR001806">
    <property type="entry name" value="Small_GTPase"/>
</dbReference>
<dbReference type="PANTHER" id="PTHR14932:SF1">
    <property type="entry name" value="RAB-LIKE PROTEIN 6"/>
    <property type="match status" value="1"/>
</dbReference>
<evidence type="ECO:0000313" key="1">
    <source>
        <dbReference type="Proteomes" id="UP000093561"/>
    </source>
</evidence>
<sequence>MISALKKKFSGVDNGDRHGRNELERMSHGITALDLELQSKYAKGIQYNMKTVIRGDRNVGKTSLWRRLQGLPFLDDYTPTNEIQVASIQWNYRTTDDIVKVDVWDVVDQSTKKRVKPDGLKLKNMESKFIEVACDAQFVDVYKGANGVIFMFDITKNWTWDYVTRELDNVPSTIPVLIIGNRRDMGHHRQVSEDICRVFVETYKRYQNIFGNKFFKNWYLFERYIDIFTIDHLRNELCYVAIFYSFEQFGQLDQGILGQLQFCRMLSLMFANLTDSLGSGGSTNVPSSAHTSTSRARISTFMPSAAVGSSSVYLVPSVNILQIPPHHINHLVNFVSDVSLRYLLDRGIGYVRAEDSSGDEDGSDDDEMPSVTKFWSFNWMTDFRCTAYQSCTTSTEHVFYSTVSREIQKSSLRLWHGHTLAATLDGNGNLFCDDYKIHFFNQYLNGKLVMNYFLGM</sequence>
<dbReference type="PANTHER" id="PTHR14932">
    <property type="entry name" value="RAS GTPASE-RELATED"/>
    <property type="match status" value="1"/>
</dbReference>
<organism evidence="1 2">
    <name type="scientific">Wuchereria bancrofti</name>
    <dbReference type="NCBI Taxonomy" id="6293"/>
    <lineage>
        <taxon>Eukaryota</taxon>
        <taxon>Metazoa</taxon>
        <taxon>Ecdysozoa</taxon>
        <taxon>Nematoda</taxon>
        <taxon>Chromadorea</taxon>
        <taxon>Rhabditida</taxon>
        <taxon>Spirurina</taxon>
        <taxon>Spiruromorpha</taxon>
        <taxon>Filarioidea</taxon>
        <taxon>Onchocercidae</taxon>
        <taxon>Wuchereria</taxon>
    </lineage>
</organism>
<dbReference type="GO" id="GO:0005829">
    <property type="term" value="C:cytosol"/>
    <property type="evidence" value="ECO:0007669"/>
    <property type="project" value="TreeGrafter"/>
</dbReference>
<dbReference type="PRINTS" id="PR00449">
    <property type="entry name" value="RASTRNSFRMNG"/>
</dbReference>
<dbReference type="SUPFAM" id="SSF52540">
    <property type="entry name" value="P-loop containing nucleoside triphosphate hydrolases"/>
    <property type="match status" value="1"/>
</dbReference>
<dbReference type="InterPro" id="IPR040385">
    <property type="entry name" value="RABL6"/>
</dbReference>
<dbReference type="WBParaSite" id="mrna-Wban_01635">
    <property type="protein sequence ID" value="mrna-Wban_01635"/>
    <property type="gene ID" value="Wban_01635"/>
</dbReference>
<dbReference type="Proteomes" id="UP000093561">
    <property type="component" value="Unassembled WGS sequence"/>
</dbReference>
<reference evidence="1" key="2">
    <citation type="journal article" date="2016" name="Mol. Ecol.">
        <title>Population genomics of the filarial nematode parasite Wuchereria bancrofti from mosquitoes.</title>
        <authorList>
            <person name="Small S.T."/>
            <person name="Reimer L.J."/>
            <person name="Tisch D.J."/>
            <person name="King C.L."/>
            <person name="Christensen B.M."/>
            <person name="Siba P.M."/>
            <person name="Kazura J.W."/>
            <person name="Serre D."/>
            <person name="Zimmerman P.A."/>
        </authorList>
    </citation>
    <scope>NUCLEOTIDE SEQUENCE</scope>
    <source>
        <strain evidence="1">pt0022</strain>
    </source>
</reference>
<protein>
    <submittedName>
        <fullName evidence="2">Uncharacterized protein</fullName>
    </submittedName>
</protein>
<dbReference type="PROSITE" id="PS51419">
    <property type="entry name" value="RAB"/>
    <property type="match status" value="1"/>
</dbReference>
<proteinExistence type="predicted"/>
<dbReference type="Pfam" id="PF00071">
    <property type="entry name" value="Ras"/>
    <property type="match status" value="1"/>
</dbReference>
<evidence type="ECO:0000313" key="2">
    <source>
        <dbReference type="WBParaSite" id="mrna-Wban_01635"/>
    </source>
</evidence>
<dbReference type="AlphaFoldDB" id="A0AAF5PJY0"/>
<accession>A0AAF5PJY0</accession>
<dbReference type="GO" id="GO:0005634">
    <property type="term" value="C:nucleus"/>
    <property type="evidence" value="ECO:0007669"/>
    <property type="project" value="TreeGrafter"/>
</dbReference>
<reference evidence="1" key="1">
    <citation type="submission" date="2015-03" db="EMBL/GenBank/DDBJ databases">
        <title>Wuchereria bancrofti Genome Sequencing Papua New Guinea Strain.</title>
        <authorList>
            <person name="Small S.T."/>
            <person name="Serre D."/>
            <person name="Zimmerman P.A."/>
        </authorList>
    </citation>
    <scope>NUCLEOTIDE SEQUENCE [LARGE SCALE GENOMIC DNA]</scope>
    <source>
        <strain evidence="1">pt0022</strain>
    </source>
</reference>
<dbReference type="Pfam" id="PF08477">
    <property type="entry name" value="Roc"/>
    <property type="match status" value="1"/>
</dbReference>
<dbReference type="GO" id="GO:0003924">
    <property type="term" value="F:GTPase activity"/>
    <property type="evidence" value="ECO:0007669"/>
    <property type="project" value="InterPro"/>
</dbReference>
<name>A0AAF5PJY0_WUCBA</name>
<dbReference type="Gene3D" id="3.40.50.300">
    <property type="entry name" value="P-loop containing nucleotide triphosphate hydrolases"/>
    <property type="match status" value="1"/>
</dbReference>
<dbReference type="InterPro" id="IPR027417">
    <property type="entry name" value="P-loop_NTPase"/>
</dbReference>
<reference evidence="2" key="3">
    <citation type="submission" date="2024-02" db="UniProtKB">
        <authorList>
            <consortium name="WormBaseParasite"/>
        </authorList>
    </citation>
    <scope>IDENTIFICATION</scope>
    <source>
        <strain evidence="2">pt0022</strain>
    </source>
</reference>
<dbReference type="GO" id="GO:0005525">
    <property type="term" value="F:GTP binding"/>
    <property type="evidence" value="ECO:0007669"/>
    <property type="project" value="InterPro"/>
</dbReference>